<accession>A0A0V8J1P3</accession>
<dbReference type="Gene3D" id="3.10.129.10">
    <property type="entry name" value="Hotdog Thioesterase"/>
    <property type="match status" value="1"/>
</dbReference>
<keyword evidence="2" id="KW-1185">Reference proteome</keyword>
<proteinExistence type="predicted"/>
<dbReference type="InterPro" id="IPR027961">
    <property type="entry name" value="DUF4442"/>
</dbReference>
<gene>
    <name evidence="1" type="ORF">AS030_18735</name>
</gene>
<dbReference type="AlphaFoldDB" id="A0A0V8J1P3"/>
<comment type="caution">
    <text evidence="1">The sequence shown here is derived from an EMBL/GenBank/DDBJ whole genome shotgun (WGS) entry which is preliminary data.</text>
</comment>
<reference evidence="1 2" key="1">
    <citation type="journal article" date="2014" name="Antonie Van Leeuwenhoek">
        <title>Fictibacillus enclensis sp. nov., isolated from marine sediment.</title>
        <authorList>
            <person name="Dastager S.G."/>
            <person name="Mawlankar R."/>
            <person name="Srinivasan K."/>
            <person name="Tang S.K."/>
            <person name="Lee J.C."/>
            <person name="Ramana V.V."/>
            <person name="Shouche Y.S."/>
        </authorList>
    </citation>
    <scope>NUCLEOTIDE SEQUENCE [LARGE SCALE GENOMIC DNA]</scope>
    <source>
        <strain evidence="1 2">NIO-1003</strain>
    </source>
</reference>
<dbReference type="Proteomes" id="UP000054099">
    <property type="component" value="Unassembled WGS sequence"/>
</dbReference>
<evidence type="ECO:0000313" key="1">
    <source>
        <dbReference type="EMBL" id="KSU80990.1"/>
    </source>
</evidence>
<organism evidence="1 2">
    <name type="scientific">Fictibacillus enclensis</name>
    <dbReference type="NCBI Taxonomy" id="1017270"/>
    <lineage>
        <taxon>Bacteria</taxon>
        <taxon>Bacillati</taxon>
        <taxon>Bacillota</taxon>
        <taxon>Bacilli</taxon>
        <taxon>Bacillales</taxon>
        <taxon>Fictibacillaceae</taxon>
        <taxon>Fictibacillus</taxon>
    </lineage>
</organism>
<name>A0A0V8J1P3_9BACL</name>
<dbReference type="OrthoDB" id="9814774at2"/>
<dbReference type="Pfam" id="PF14539">
    <property type="entry name" value="DUF4442"/>
    <property type="match status" value="1"/>
</dbReference>
<evidence type="ECO:0008006" key="3">
    <source>
        <dbReference type="Google" id="ProtNLM"/>
    </source>
</evidence>
<dbReference type="InterPro" id="IPR029069">
    <property type="entry name" value="HotDog_dom_sf"/>
</dbReference>
<evidence type="ECO:0000313" key="2">
    <source>
        <dbReference type="Proteomes" id="UP000054099"/>
    </source>
</evidence>
<sequence>MKESWKTRCVRYGFNLFPAYRGTGARVIYIAEDYSEITIQLPLNWRTRNYVGTIFGGSIYGAVDPMYMYMFLKLLGDDYIVWDKAASISFKKPGKSTLYATFKITPEEVEDVKRQLKSRHSLDRIYDVDVVDETGLVHAVVEKTIYIRRKAKANSENIVSLQKS</sequence>
<dbReference type="SUPFAM" id="SSF54637">
    <property type="entry name" value="Thioesterase/thiol ester dehydrase-isomerase"/>
    <property type="match status" value="1"/>
</dbReference>
<dbReference type="RefSeq" id="WP_061974528.1">
    <property type="nucleotide sequence ID" value="NZ_FMAV01000004.1"/>
</dbReference>
<protein>
    <recommendedName>
        <fullName evidence="3">DUF4442 domain-containing protein</fullName>
    </recommendedName>
</protein>
<dbReference type="EMBL" id="LNQN01000006">
    <property type="protein sequence ID" value="KSU80990.1"/>
    <property type="molecule type" value="Genomic_DNA"/>
</dbReference>